<accession>A0A9W7MHQ5</accession>
<feature type="compositionally biased region" description="Polar residues" evidence="1">
    <location>
        <begin position="100"/>
        <end position="109"/>
    </location>
</feature>
<dbReference type="OrthoDB" id="747498at2759"/>
<protein>
    <submittedName>
        <fullName evidence="2">Uncharacterized protein</fullName>
    </submittedName>
</protein>
<name>A0A9W7MHQ5_HIBTR</name>
<gene>
    <name evidence="2" type="ORF">HRI_004145500</name>
</gene>
<dbReference type="PANTHER" id="PTHR33413:SF4">
    <property type="entry name" value="D-RIBOSE-BINDING PERIPLASMIC PROTEIN"/>
    <property type="match status" value="1"/>
</dbReference>
<dbReference type="PANTHER" id="PTHR33413">
    <property type="entry name" value="EXPRESSED PROTEIN"/>
    <property type="match status" value="1"/>
</dbReference>
<dbReference type="AlphaFoldDB" id="A0A9W7MHQ5"/>
<reference evidence="2" key="1">
    <citation type="submission" date="2023-05" db="EMBL/GenBank/DDBJ databases">
        <title>Genome and transcriptome analyses reveal genes involved in the formation of fine ridges on petal epidermal cells in Hibiscus trionum.</title>
        <authorList>
            <person name="Koshimizu S."/>
            <person name="Masuda S."/>
            <person name="Ishii T."/>
            <person name="Shirasu K."/>
            <person name="Hoshino A."/>
            <person name="Arita M."/>
        </authorList>
    </citation>
    <scope>NUCLEOTIDE SEQUENCE</scope>
    <source>
        <strain evidence="2">Hamamatsu line</strain>
    </source>
</reference>
<evidence type="ECO:0000256" key="1">
    <source>
        <dbReference type="SAM" id="MobiDB-lite"/>
    </source>
</evidence>
<feature type="region of interest" description="Disordered" evidence="1">
    <location>
        <begin position="68"/>
        <end position="125"/>
    </location>
</feature>
<dbReference type="EMBL" id="BSYR01000040">
    <property type="protein sequence ID" value="GMJ04763.1"/>
    <property type="molecule type" value="Genomic_DNA"/>
</dbReference>
<dbReference type="InterPro" id="IPR025322">
    <property type="entry name" value="PADRE_dom"/>
</dbReference>
<keyword evidence="3" id="KW-1185">Reference proteome</keyword>
<evidence type="ECO:0000313" key="2">
    <source>
        <dbReference type="EMBL" id="GMJ04763.1"/>
    </source>
</evidence>
<comment type="caution">
    <text evidence="2">The sequence shown here is derived from an EMBL/GenBank/DDBJ whole genome shotgun (WGS) entry which is preliminary data.</text>
</comment>
<evidence type="ECO:0000313" key="3">
    <source>
        <dbReference type="Proteomes" id="UP001165190"/>
    </source>
</evidence>
<feature type="compositionally biased region" description="Polar residues" evidence="1">
    <location>
        <begin position="77"/>
        <end position="89"/>
    </location>
</feature>
<dbReference type="Proteomes" id="UP001165190">
    <property type="component" value="Unassembled WGS sequence"/>
</dbReference>
<organism evidence="2 3">
    <name type="scientific">Hibiscus trionum</name>
    <name type="common">Flower of an hour</name>
    <dbReference type="NCBI Taxonomy" id="183268"/>
    <lineage>
        <taxon>Eukaryota</taxon>
        <taxon>Viridiplantae</taxon>
        <taxon>Streptophyta</taxon>
        <taxon>Embryophyta</taxon>
        <taxon>Tracheophyta</taxon>
        <taxon>Spermatophyta</taxon>
        <taxon>Magnoliopsida</taxon>
        <taxon>eudicotyledons</taxon>
        <taxon>Gunneridae</taxon>
        <taxon>Pentapetalae</taxon>
        <taxon>rosids</taxon>
        <taxon>malvids</taxon>
        <taxon>Malvales</taxon>
        <taxon>Malvaceae</taxon>
        <taxon>Malvoideae</taxon>
        <taxon>Hibiscus</taxon>
    </lineage>
</organism>
<sequence>MNHCHYVSLIIPLPVCEDEQGDQDRNTVRFTRVKLLRSTETLTLSHAYHLITSQEVIRAKKYAKTKRESMKKLQLHGQGSKTDAGTTNQELKHERRSSRTTHVNATAMRSKSWRPSLRSISEAAS</sequence>
<dbReference type="Pfam" id="PF14009">
    <property type="entry name" value="PADRE"/>
    <property type="match status" value="1"/>
</dbReference>
<proteinExistence type="predicted"/>